<evidence type="ECO:0000313" key="4">
    <source>
        <dbReference type="EMBL" id="MIU25527.1"/>
    </source>
</evidence>
<dbReference type="Proteomes" id="UP000245912">
    <property type="component" value="Unassembled WGS sequence"/>
</dbReference>
<evidence type="ECO:0000313" key="7">
    <source>
        <dbReference type="Proteomes" id="UP000245912"/>
    </source>
</evidence>
<dbReference type="EMBL" id="QDLQ01000036">
    <property type="protein sequence ID" value="PVI93582.1"/>
    <property type="molecule type" value="Genomic_DNA"/>
</dbReference>
<dbReference type="Proteomes" id="UP000873581">
    <property type="component" value="Unassembled WGS sequence"/>
</dbReference>
<reference evidence="5" key="1">
    <citation type="submission" date="2017-08" db="EMBL/GenBank/DDBJ databases">
        <title>Whole genome sequencing of Salmonella enterica.</title>
        <authorList>
            <person name="Bell R."/>
            <person name="Levy K."/>
        </authorList>
    </citation>
    <scope>NUCLEOTIDE SEQUENCE [LARGE SCALE GENOMIC DNA]</scope>
    <source>
        <strain evidence="5">CFSAN060805</strain>
    </source>
</reference>
<dbReference type="Proteomes" id="UP000885410">
    <property type="component" value="Unassembled WGS sequence"/>
</dbReference>
<evidence type="ECO:0000256" key="1">
    <source>
        <dbReference type="SAM" id="Phobius"/>
    </source>
</evidence>
<gene>
    <name evidence="3" type="ORF">ASQ14_16290</name>
    <name evidence="2" type="ORF">ATP91_10525</name>
    <name evidence="4" type="ORF">ATR96_11650</name>
    <name evidence="6" type="ORF">C4860_24400</name>
    <name evidence="5" type="ORF">CIC26_00375</name>
</gene>
<keyword evidence="1" id="KW-0472">Membrane</keyword>
<evidence type="ECO:0000313" key="3">
    <source>
        <dbReference type="EMBL" id="MIU21216.1"/>
    </source>
</evidence>
<dbReference type="EMBL" id="RSTY01000006">
    <property type="protein sequence ID" value="MIU25527.1"/>
    <property type="molecule type" value="Genomic_DNA"/>
</dbReference>
<name>A0A221WFE4_SALER</name>
<evidence type="ECO:0000313" key="6">
    <source>
        <dbReference type="EMBL" id="PVI93582.1"/>
    </source>
</evidence>
<dbReference type="EMBL" id="NPLM01000001">
    <property type="protein sequence ID" value="PDN88171.1"/>
    <property type="molecule type" value="Genomic_DNA"/>
</dbReference>
<protein>
    <submittedName>
        <fullName evidence="2">Uncharacterized protein</fullName>
    </submittedName>
</protein>
<dbReference type="EMBL" id="RSTU01000007">
    <property type="protein sequence ID" value="MIT90756.1"/>
    <property type="molecule type" value="Genomic_DNA"/>
</dbReference>
<dbReference type="Proteomes" id="UP000839515">
    <property type="component" value="Unassembled WGS sequence"/>
</dbReference>
<evidence type="ECO:0000313" key="2">
    <source>
        <dbReference type="EMBL" id="MIT90756.1"/>
    </source>
</evidence>
<keyword evidence="1" id="KW-0812">Transmembrane</keyword>
<organism evidence="2">
    <name type="scientific">Salmonella enterica</name>
    <name type="common">Salmonella choleraesuis</name>
    <dbReference type="NCBI Taxonomy" id="28901"/>
    <lineage>
        <taxon>Bacteria</taxon>
        <taxon>Pseudomonadati</taxon>
        <taxon>Pseudomonadota</taxon>
        <taxon>Gammaproteobacteria</taxon>
        <taxon>Enterobacterales</taxon>
        <taxon>Enterobacteriaceae</taxon>
        <taxon>Salmonella</taxon>
    </lineage>
</organism>
<accession>A0A221WFE4</accession>
<proteinExistence type="predicted"/>
<evidence type="ECO:0000313" key="5">
    <source>
        <dbReference type="EMBL" id="PDN88171.1"/>
    </source>
</evidence>
<dbReference type="AlphaFoldDB" id="A0A221WFE4"/>
<reference evidence="2" key="3">
    <citation type="submission" date="2018-08" db="EMBL/GenBank/DDBJ databases">
        <authorList>
            <consortium name="GenomeTrakr network: Whole genome sequencing for foodborne pathogen traceback"/>
        </authorList>
    </citation>
    <scope>NUCLEOTIDE SEQUENCE [LARGE SCALE GENOMIC DNA]</scope>
    <source>
        <strain evidence="3">ADRDL-15-6557</strain>
        <strain evidence="2">CFSAN034428</strain>
        <strain evidence="4">MOD1-Lipp-451</strain>
    </source>
</reference>
<dbReference type="EMBL" id="RSTN01000015">
    <property type="protein sequence ID" value="MIU21216.1"/>
    <property type="molecule type" value="Genomic_DNA"/>
</dbReference>
<feature type="transmembrane region" description="Helical" evidence="1">
    <location>
        <begin position="16"/>
        <end position="36"/>
    </location>
</feature>
<dbReference type="Proteomes" id="UP000885302">
    <property type="component" value="Unassembled WGS sequence"/>
</dbReference>
<keyword evidence="1" id="KW-1133">Transmembrane helix</keyword>
<reference evidence="6 7" key="2">
    <citation type="submission" date="2018-04" db="EMBL/GenBank/DDBJ databases">
        <title>Serotype diversity and antimicrobial resistance among Salmonella enterica isolated from patients at an equine referral hospital.</title>
        <authorList>
            <person name="Leon I.M."/>
            <person name="Lawhon S.D."/>
            <person name="Norman K.N."/>
            <person name="Threadgill D.S."/>
            <person name="Ohta N."/>
            <person name="Vinasco J."/>
            <person name="Scott H.M."/>
        </authorList>
    </citation>
    <scope>NUCLEOTIDE SEQUENCE [LARGE SCALE GENOMIC DNA]</scope>
    <source>
        <strain evidence="6 7">235</strain>
    </source>
</reference>
<sequence>MPGLFALPPCHSPQLISWYFSQDIVVILLHSTVLLLRDYGNRKRLFIGEPAFDWQYNRQNA</sequence>
<comment type="caution">
    <text evidence="2">The sequence shown here is derived from an EMBL/GenBank/DDBJ whole genome shotgun (WGS) entry which is preliminary data.</text>
</comment>